<dbReference type="InterPro" id="IPR001128">
    <property type="entry name" value="Cyt_P450"/>
</dbReference>
<evidence type="ECO:0000256" key="3">
    <source>
        <dbReference type="ARBA" id="ARBA00010617"/>
    </source>
</evidence>
<dbReference type="InterPro" id="IPR002403">
    <property type="entry name" value="Cyt_P450_E_grp-IV"/>
</dbReference>
<dbReference type="EMBL" id="SEKV01000063">
    <property type="protein sequence ID" value="TFY67110.1"/>
    <property type="molecule type" value="Genomic_DNA"/>
</dbReference>
<dbReference type="SUPFAM" id="SSF48264">
    <property type="entry name" value="Cytochrome P450"/>
    <property type="match status" value="1"/>
</dbReference>
<dbReference type="GO" id="GO:0016705">
    <property type="term" value="F:oxidoreductase activity, acting on paired donors, with incorporation or reduction of molecular oxygen"/>
    <property type="evidence" value="ECO:0007669"/>
    <property type="project" value="InterPro"/>
</dbReference>
<organism evidence="10 11">
    <name type="scientific">Rhodofomes roseus</name>
    <dbReference type="NCBI Taxonomy" id="34475"/>
    <lineage>
        <taxon>Eukaryota</taxon>
        <taxon>Fungi</taxon>
        <taxon>Dikarya</taxon>
        <taxon>Basidiomycota</taxon>
        <taxon>Agaricomycotina</taxon>
        <taxon>Agaricomycetes</taxon>
        <taxon>Polyporales</taxon>
        <taxon>Rhodofomes</taxon>
    </lineage>
</organism>
<dbReference type="Proteomes" id="UP000298390">
    <property type="component" value="Unassembled WGS sequence"/>
</dbReference>
<evidence type="ECO:0000256" key="5">
    <source>
        <dbReference type="ARBA" id="ARBA00022723"/>
    </source>
</evidence>
<evidence type="ECO:0008006" key="12">
    <source>
        <dbReference type="Google" id="ProtNLM"/>
    </source>
</evidence>
<reference evidence="10 11" key="1">
    <citation type="submission" date="2019-01" db="EMBL/GenBank/DDBJ databases">
        <title>Genome sequencing of the rare red list fungi Fomitopsis rosea.</title>
        <authorList>
            <person name="Buettner E."/>
            <person name="Kellner H."/>
        </authorList>
    </citation>
    <scope>NUCLEOTIDE SEQUENCE [LARGE SCALE GENOMIC DNA]</scope>
    <source>
        <strain evidence="10 11">DSM 105464</strain>
    </source>
</reference>
<dbReference type="STRING" id="34475.A0A4Y9YZB2"/>
<dbReference type="CDD" id="cd11069">
    <property type="entry name" value="CYP_FUM15-like"/>
    <property type="match status" value="1"/>
</dbReference>
<gene>
    <name evidence="10" type="ORF">EVJ58_g1839</name>
</gene>
<comment type="caution">
    <text evidence="10">The sequence shown here is derived from an EMBL/GenBank/DDBJ whole genome shotgun (WGS) entry which is preliminary data.</text>
</comment>
<proteinExistence type="inferred from homology"/>
<keyword evidence="8" id="KW-0503">Monooxygenase</keyword>
<keyword evidence="6" id="KW-0560">Oxidoreductase</keyword>
<evidence type="ECO:0000256" key="2">
    <source>
        <dbReference type="ARBA" id="ARBA00005179"/>
    </source>
</evidence>
<evidence type="ECO:0000256" key="4">
    <source>
        <dbReference type="ARBA" id="ARBA00022617"/>
    </source>
</evidence>
<dbReference type="PRINTS" id="PR00465">
    <property type="entry name" value="EP450IV"/>
</dbReference>
<comment type="pathway">
    <text evidence="2">Secondary metabolite biosynthesis.</text>
</comment>
<dbReference type="GO" id="GO:0004497">
    <property type="term" value="F:monooxygenase activity"/>
    <property type="evidence" value="ECO:0007669"/>
    <property type="project" value="UniProtKB-KW"/>
</dbReference>
<protein>
    <recommendedName>
        <fullName evidence="12">Cytochrome P450</fullName>
    </recommendedName>
</protein>
<comment type="cofactor">
    <cofactor evidence="1 9">
        <name>heme</name>
        <dbReference type="ChEBI" id="CHEBI:30413"/>
    </cofactor>
</comment>
<dbReference type="AlphaFoldDB" id="A0A4Y9YZB2"/>
<evidence type="ECO:0000256" key="8">
    <source>
        <dbReference type="ARBA" id="ARBA00023033"/>
    </source>
</evidence>
<comment type="similarity">
    <text evidence="3">Belongs to the cytochrome P450 family.</text>
</comment>
<dbReference type="PANTHER" id="PTHR24305">
    <property type="entry name" value="CYTOCHROME P450"/>
    <property type="match status" value="1"/>
</dbReference>
<evidence type="ECO:0000313" key="10">
    <source>
        <dbReference type="EMBL" id="TFY67110.1"/>
    </source>
</evidence>
<dbReference type="PRINTS" id="PR00385">
    <property type="entry name" value="P450"/>
</dbReference>
<keyword evidence="4 9" id="KW-0349">Heme</keyword>
<dbReference type="Pfam" id="PF00067">
    <property type="entry name" value="p450"/>
    <property type="match status" value="1"/>
</dbReference>
<dbReference type="GO" id="GO:0020037">
    <property type="term" value="F:heme binding"/>
    <property type="evidence" value="ECO:0007669"/>
    <property type="project" value="InterPro"/>
</dbReference>
<name>A0A4Y9YZB2_9APHY</name>
<dbReference type="InterPro" id="IPR036396">
    <property type="entry name" value="Cyt_P450_sf"/>
</dbReference>
<dbReference type="Gene3D" id="1.10.630.10">
    <property type="entry name" value="Cytochrome P450"/>
    <property type="match status" value="1"/>
</dbReference>
<feature type="binding site" description="axial binding residue" evidence="9">
    <location>
        <position position="484"/>
    </location>
    <ligand>
        <name>heme</name>
        <dbReference type="ChEBI" id="CHEBI:30413"/>
    </ligand>
    <ligandPart>
        <name>Fe</name>
        <dbReference type="ChEBI" id="CHEBI:18248"/>
    </ligandPart>
</feature>
<evidence type="ECO:0000256" key="1">
    <source>
        <dbReference type="ARBA" id="ARBA00001971"/>
    </source>
</evidence>
<keyword evidence="5 9" id="KW-0479">Metal-binding</keyword>
<sequence>MASTNYAITALTSFTTAALAYALWKVAKIIAGPYRSSIRNLRGPPSVSWIRGSLRDIQAENAHVLFEDWPREHGPTYTFQNWLNSYALFTKDPKAVTHILNHGQIYAKGQMDAFFLGKIFGHGLLTVDGDQHRQQRRIMNPAFGPAQVRELADIFVEKAQQLRDVWNEQIAKSEASAPIEVTSGLSKATLDVIGLAGFNYAFNALDPSGKPNELNEAFTSMFQMLNDSSSINWLLMLKYALPILRIFPDQFGRETAAAQAVTRRVGMKLIQEKKAEVLKTASGGADSGNALRSRDLLTLLIKANMSLDVPENRRLTDEDVLAQVPTFLIAGHETTSFGTAFCLWALAQAQDAQQKLREELLSVETDRPTMEELNALPYLDAVVRETLRVHAPVRATGRRSTQDDILPLSEPVTDRNGRVHHQIKIDAGTDVTIPIQAMNVSTTIWGEDAAEFKPERWEKPSEAIQAIPGVWGNMMTFLGGSHACIGYRFALVEMKALLFVLVRAFVFELALPADQIIKQSAVVQRPYIKGKVEQGAQLPLLVKPYQRR</sequence>
<evidence type="ECO:0000256" key="6">
    <source>
        <dbReference type="ARBA" id="ARBA00023002"/>
    </source>
</evidence>
<dbReference type="InterPro" id="IPR050121">
    <property type="entry name" value="Cytochrome_P450_monoxygenase"/>
</dbReference>
<accession>A0A4Y9YZB2</accession>
<dbReference type="GO" id="GO:0005506">
    <property type="term" value="F:iron ion binding"/>
    <property type="evidence" value="ECO:0007669"/>
    <property type="project" value="InterPro"/>
</dbReference>
<evidence type="ECO:0000313" key="11">
    <source>
        <dbReference type="Proteomes" id="UP000298390"/>
    </source>
</evidence>
<dbReference type="PANTHER" id="PTHR24305:SF166">
    <property type="entry name" value="CYTOCHROME P450 12A4, MITOCHONDRIAL-RELATED"/>
    <property type="match status" value="1"/>
</dbReference>
<evidence type="ECO:0000256" key="7">
    <source>
        <dbReference type="ARBA" id="ARBA00023004"/>
    </source>
</evidence>
<evidence type="ECO:0000256" key="9">
    <source>
        <dbReference type="PIRSR" id="PIRSR602403-1"/>
    </source>
</evidence>
<keyword evidence="7 9" id="KW-0408">Iron</keyword>